<evidence type="ECO:0000313" key="2">
    <source>
        <dbReference type="EMBL" id="UOE44492.1"/>
    </source>
</evidence>
<feature type="transmembrane region" description="Helical" evidence="1">
    <location>
        <begin position="44"/>
        <end position="61"/>
    </location>
</feature>
<dbReference type="EMBL" id="CP094528">
    <property type="protein sequence ID" value="UOE44492.1"/>
    <property type="molecule type" value="Genomic_DNA"/>
</dbReference>
<dbReference type="InterPro" id="IPR013207">
    <property type="entry name" value="LGFP"/>
</dbReference>
<dbReference type="Proteomes" id="UP000832097">
    <property type="component" value="Chromosome"/>
</dbReference>
<keyword evidence="1" id="KW-0472">Membrane</keyword>
<sequence length="780" mass="79881">MPQPEPCYIHRQGEAVRAMTRGLREGDSVADATTFGGVRQRGRIIGILVATLALVAGLIAIPQQSSIAANGSDFDPGFIIADDLFYDGAAMSAGQVQSFLNARVPQCRAGYVCLKAYSQDTASRAGEAGRCGGYAGAPGESAATIIAKVGAACGVSQKVLLVLLEKEQSLVTDDWPTSRQYRSATGYGCPDTADCDAAYYGFFNQVWMAALQFKRYQANPGGWRHIAGRTVNVLFHPNAACGSGPVYIMNAATAGLYNYTPYQPNAAALANLYGTGDGCSSYGNRNFWRIYTDWFGPTKIGPQYFIEKTYRDYGAEAGVLGPAVTDIRSFTANGGGAVRGYQNGAIAWSAPRGAFAIMVAIRATYGAWGGVEGWIGWPASGANSISAHGGGTVQAFQFAAIASSQTGTWPIPNANRTALAAVGGIDGEFGWPMGENVCDAQSRCIQAFQGGSVYGRTGAAFGLPASIRAVFETNGGRTGAFGEPTSNPNRIEANGGGRAQGFEKGAIVESPAGTFAVTGGIRTAFNAAGGIGGVPGWPVAAAACDAGGACSQRFQHGSAFSSSDGAAWFIDERLAGEYAALRATLGKPTSGTNAIAANGGGIVQGYEGGAIAWSSTGGAHAITGVLRTQYNALGGIAGQPGWPTGSATCAAGVCTQRFAGGLMVSSAQRGSLVISQATDRYLAAGGPTGSLGWPTTGGIRFEASGGGFVQAFEQGAIAASASGAYVVSGGVRAFYNERGGITGPLGWPASEMTCDSAGTCSQQFQNGRIVWSPIGGGRVE</sequence>
<dbReference type="RefSeq" id="WP_243556345.1">
    <property type="nucleotide sequence ID" value="NZ_CP094528.1"/>
</dbReference>
<dbReference type="Pfam" id="PF08310">
    <property type="entry name" value="LGFP"/>
    <property type="match status" value="6"/>
</dbReference>
<gene>
    <name evidence="2" type="ORF">MTO99_01480</name>
</gene>
<proteinExistence type="predicted"/>
<evidence type="ECO:0000313" key="3">
    <source>
        <dbReference type="Proteomes" id="UP000832097"/>
    </source>
</evidence>
<evidence type="ECO:0000256" key="1">
    <source>
        <dbReference type="SAM" id="Phobius"/>
    </source>
</evidence>
<reference evidence="2 3" key="1">
    <citation type="submission" date="2022-03" db="EMBL/GenBank/DDBJ databases">
        <title>Mucilaginibacter sp. isolated from the gut of Protaetia brevitarsis seulensis larvae.</title>
        <authorList>
            <person name="Won M."/>
            <person name="Kim S.-J."/>
            <person name="Kwon S.-W."/>
        </authorList>
    </citation>
    <scope>NUCLEOTIDE SEQUENCE [LARGE SCALE GENOMIC DNA]</scope>
    <source>
        <strain evidence="2 3">CFWR-12</strain>
    </source>
</reference>
<keyword evidence="3" id="KW-1185">Reference proteome</keyword>
<accession>A0ABY4C220</accession>
<organism evidence="2 3">
    <name type="scientific">Agromyces larvae</name>
    <dbReference type="NCBI Taxonomy" id="2929802"/>
    <lineage>
        <taxon>Bacteria</taxon>
        <taxon>Bacillati</taxon>
        <taxon>Actinomycetota</taxon>
        <taxon>Actinomycetes</taxon>
        <taxon>Micrococcales</taxon>
        <taxon>Microbacteriaceae</taxon>
        <taxon>Agromyces</taxon>
    </lineage>
</organism>
<name>A0ABY4C220_9MICO</name>
<evidence type="ECO:0008006" key="4">
    <source>
        <dbReference type="Google" id="ProtNLM"/>
    </source>
</evidence>
<keyword evidence="1" id="KW-0812">Transmembrane</keyword>
<keyword evidence="1" id="KW-1133">Transmembrane helix</keyword>
<protein>
    <recommendedName>
        <fullName evidence="4">LGFP repeat-containing protein</fullName>
    </recommendedName>
</protein>